<organism evidence="1 2">
    <name type="scientific">Paraburkholderia ribeironis</name>
    <dbReference type="NCBI Taxonomy" id="1247936"/>
    <lineage>
        <taxon>Bacteria</taxon>
        <taxon>Pseudomonadati</taxon>
        <taxon>Pseudomonadota</taxon>
        <taxon>Betaproteobacteria</taxon>
        <taxon>Burkholderiales</taxon>
        <taxon>Burkholderiaceae</taxon>
        <taxon>Paraburkholderia</taxon>
    </lineage>
</organism>
<reference evidence="1 2" key="1">
    <citation type="submission" date="2016-12" db="EMBL/GenBank/DDBJ databases">
        <authorList>
            <person name="Song W.-J."/>
            <person name="Kurnit D.M."/>
        </authorList>
    </citation>
    <scope>NUCLEOTIDE SEQUENCE [LARGE SCALE GENOMIC DNA]</scope>
    <source>
        <strain evidence="1 2">STM7296</strain>
    </source>
</reference>
<evidence type="ECO:0000313" key="2">
    <source>
        <dbReference type="Proteomes" id="UP000187012"/>
    </source>
</evidence>
<accession>A0A1N7RWA4</accession>
<gene>
    <name evidence="1" type="ORF">BN2475_190236</name>
</gene>
<proteinExistence type="predicted"/>
<dbReference type="EMBL" id="CYGX02000019">
    <property type="protein sequence ID" value="SIT39395.1"/>
    <property type="molecule type" value="Genomic_DNA"/>
</dbReference>
<keyword evidence="2" id="KW-1185">Reference proteome</keyword>
<evidence type="ECO:0000313" key="1">
    <source>
        <dbReference type="EMBL" id="SIT39395.1"/>
    </source>
</evidence>
<name>A0A1N7RWA4_9BURK</name>
<sequence length="61" mass="6992">MNATSFITKSGINKSAFNENYIKWIINLTIHEEKMSAGFIKKKKYPKKIDGEFFTTNSASE</sequence>
<dbReference type="AlphaFoldDB" id="A0A1N7RWA4"/>
<dbReference type="Proteomes" id="UP000187012">
    <property type="component" value="Unassembled WGS sequence"/>
</dbReference>
<protein>
    <submittedName>
        <fullName evidence="1">Uncharacterized protein</fullName>
    </submittedName>
</protein>